<dbReference type="EMBL" id="BAABBE010000021">
    <property type="protein sequence ID" value="GAA3668037.1"/>
    <property type="molecule type" value="Genomic_DNA"/>
</dbReference>
<evidence type="ECO:0000313" key="2">
    <source>
        <dbReference type="EMBL" id="GAA3668037.1"/>
    </source>
</evidence>
<comment type="caution">
    <text evidence="2">The sequence shown here is derived from an EMBL/GenBank/DDBJ whole genome shotgun (WGS) entry which is preliminary data.</text>
</comment>
<evidence type="ECO:0000313" key="3">
    <source>
        <dbReference type="Proteomes" id="UP001500711"/>
    </source>
</evidence>
<protein>
    <submittedName>
        <fullName evidence="2">Uncharacterized protein</fullName>
    </submittedName>
</protein>
<gene>
    <name evidence="2" type="ORF">GCM10022267_63290</name>
</gene>
<proteinExistence type="predicted"/>
<accession>A0ABP7BTD0</accession>
<sequence length="118" mass="12929">MIERLVLPCTLSLRSAVNADVALLARWTQRAPGEVDLEVNRLIGVRTRRRATEEQLRAALRYLRERLSEAVAGGRRGERPAGRVPDGQAVAAKLARQGGLRARQGDQPPSRLGQPGTE</sequence>
<organism evidence="2 3">
    <name type="scientific">Lentzea roselyniae</name>
    <dbReference type="NCBI Taxonomy" id="531940"/>
    <lineage>
        <taxon>Bacteria</taxon>
        <taxon>Bacillati</taxon>
        <taxon>Actinomycetota</taxon>
        <taxon>Actinomycetes</taxon>
        <taxon>Pseudonocardiales</taxon>
        <taxon>Pseudonocardiaceae</taxon>
        <taxon>Lentzea</taxon>
    </lineage>
</organism>
<keyword evidence="3" id="KW-1185">Reference proteome</keyword>
<name>A0ABP7BTD0_9PSEU</name>
<reference evidence="3" key="1">
    <citation type="journal article" date="2019" name="Int. J. Syst. Evol. Microbiol.">
        <title>The Global Catalogue of Microorganisms (GCM) 10K type strain sequencing project: providing services to taxonomists for standard genome sequencing and annotation.</title>
        <authorList>
            <consortium name="The Broad Institute Genomics Platform"/>
            <consortium name="The Broad Institute Genome Sequencing Center for Infectious Disease"/>
            <person name="Wu L."/>
            <person name="Ma J."/>
        </authorList>
    </citation>
    <scope>NUCLEOTIDE SEQUENCE [LARGE SCALE GENOMIC DNA]</scope>
    <source>
        <strain evidence="3">JCM 17494</strain>
    </source>
</reference>
<feature type="region of interest" description="Disordered" evidence="1">
    <location>
        <begin position="94"/>
        <end position="118"/>
    </location>
</feature>
<dbReference type="Proteomes" id="UP001500711">
    <property type="component" value="Unassembled WGS sequence"/>
</dbReference>
<evidence type="ECO:0000256" key="1">
    <source>
        <dbReference type="SAM" id="MobiDB-lite"/>
    </source>
</evidence>